<dbReference type="EMBL" id="JACNJN010000038">
    <property type="protein sequence ID" value="MBC8334040.1"/>
    <property type="molecule type" value="Genomic_DNA"/>
</dbReference>
<evidence type="ECO:0008006" key="3">
    <source>
        <dbReference type="Google" id="ProtNLM"/>
    </source>
</evidence>
<proteinExistence type="predicted"/>
<name>A0A8J6NHM3_9CHLR</name>
<dbReference type="Proteomes" id="UP000614469">
    <property type="component" value="Unassembled WGS sequence"/>
</dbReference>
<feature type="non-terminal residue" evidence="1">
    <location>
        <position position="100"/>
    </location>
</feature>
<protein>
    <recommendedName>
        <fullName evidence="3">GNAT family N-acetyltransferase</fullName>
    </recommendedName>
</protein>
<accession>A0A8J6NHM3</accession>
<evidence type="ECO:0000313" key="1">
    <source>
        <dbReference type="EMBL" id="MBC8334040.1"/>
    </source>
</evidence>
<organism evidence="1 2">
    <name type="scientific">Candidatus Desulfolinea nitratireducens</name>
    <dbReference type="NCBI Taxonomy" id="2841698"/>
    <lineage>
        <taxon>Bacteria</taxon>
        <taxon>Bacillati</taxon>
        <taxon>Chloroflexota</taxon>
        <taxon>Anaerolineae</taxon>
        <taxon>Anaerolineales</taxon>
        <taxon>Anaerolineales incertae sedis</taxon>
        <taxon>Candidatus Desulfolinea</taxon>
    </lineage>
</organism>
<dbReference type="AlphaFoldDB" id="A0A8J6NHM3"/>
<reference evidence="1 2" key="1">
    <citation type="submission" date="2020-08" db="EMBL/GenBank/DDBJ databases">
        <title>Bridging the membrane lipid divide: bacteria of the FCB group superphylum have the potential to synthesize archaeal ether lipids.</title>
        <authorList>
            <person name="Villanueva L."/>
            <person name="Von Meijenfeldt F.A.B."/>
            <person name="Westbye A.B."/>
            <person name="Yadav S."/>
            <person name="Hopmans E.C."/>
            <person name="Dutilh B.E."/>
            <person name="Sinninghe Damste J.S."/>
        </authorList>
    </citation>
    <scope>NUCLEOTIDE SEQUENCE [LARGE SCALE GENOMIC DNA]</scope>
    <source>
        <strain evidence="1">NIOZ-UU36</strain>
    </source>
</reference>
<comment type="caution">
    <text evidence="1">The sequence shown here is derived from an EMBL/GenBank/DDBJ whole genome shotgun (WGS) entry which is preliminary data.</text>
</comment>
<gene>
    <name evidence="1" type="ORF">H8E29_02140</name>
</gene>
<sequence>MKFTLINTLENFTTLAPAWNALLDESIRNLPFLRHEYLLSWWNTLGGGEWEKGELAIITAHRDEELVGIAPLFLTAHEERQTLLFLGSIEISDFLDFIVR</sequence>
<evidence type="ECO:0000313" key="2">
    <source>
        <dbReference type="Proteomes" id="UP000614469"/>
    </source>
</evidence>